<dbReference type="InterPro" id="IPR052734">
    <property type="entry name" value="Nod_factor_acetyltransferase"/>
</dbReference>
<keyword evidence="4" id="KW-1185">Reference proteome</keyword>
<feature type="transmembrane region" description="Helical" evidence="1">
    <location>
        <begin position="277"/>
        <end position="295"/>
    </location>
</feature>
<feature type="transmembrane region" description="Helical" evidence="1">
    <location>
        <begin position="134"/>
        <end position="157"/>
    </location>
</feature>
<dbReference type="Proteomes" id="UP000448292">
    <property type="component" value="Unassembled WGS sequence"/>
</dbReference>
<evidence type="ECO:0000259" key="2">
    <source>
        <dbReference type="Pfam" id="PF01757"/>
    </source>
</evidence>
<feature type="transmembrane region" description="Helical" evidence="1">
    <location>
        <begin position="307"/>
        <end position="325"/>
    </location>
</feature>
<feature type="transmembrane region" description="Helical" evidence="1">
    <location>
        <begin position="53"/>
        <end position="70"/>
    </location>
</feature>
<evidence type="ECO:0000313" key="4">
    <source>
        <dbReference type="Proteomes" id="UP000448292"/>
    </source>
</evidence>
<name>A0A7M3MHV7_9BACT</name>
<comment type="caution">
    <text evidence="3">The sequence shown here is derived from an EMBL/GenBank/DDBJ whole genome shotgun (WGS) entry which is preliminary data.</text>
</comment>
<reference evidence="3 4" key="1">
    <citation type="submission" date="2018-06" db="EMBL/GenBank/DDBJ databases">
        <title>Complete genome of Desulfovibrio indonesiensis P37SLT.</title>
        <authorList>
            <person name="Crispim J.S."/>
            <person name="Vidigal P.M.P."/>
            <person name="Silva L.C.F."/>
            <person name="Laguardia C.N."/>
            <person name="Araujo L.C."/>
            <person name="Dias R.S."/>
            <person name="Sousa M.P."/>
            <person name="Paula S.O."/>
            <person name="Silva C."/>
        </authorList>
    </citation>
    <scope>NUCLEOTIDE SEQUENCE [LARGE SCALE GENOMIC DNA]</scope>
    <source>
        <strain evidence="3 4">P37SLT</strain>
    </source>
</reference>
<dbReference type="AlphaFoldDB" id="A0A7M3MHV7"/>
<feature type="transmembrane region" description="Helical" evidence="1">
    <location>
        <begin position="345"/>
        <end position="366"/>
    </location>
</feature>
<keyword evidence="1" id="KW-1133">Transmembrane helix</keyword>
<evidence type="ECO:0000313" key="3">
    <source>
        <dbReference type="EMBL" id="TVM19278.1"/>
    </source>
</evidence>
<protein>
    <recommendedName>
        <fullName evidence="2">Acyltransferase 3 domain-containing protein</fullName>
    </recommendedName>
</protein>
<dbReference type="EMBL" id="QMIE01000002">
    <property type="protein sequence ID" value="TVM19278.1"/>
    <property type="molecule type" value="Genomic_DNA"/>
</dbReference>
<dbReference type="GO" id="GO:0016747">
    <property type="term" value="F:acyltransferase activity, transferring groups other than amino-acyl groups"/>
    <property type="evidence" value="ECO:0007669"/>
    <property type="project" value="InterPro"/>
</dbReference>
<evidence type="ECO:0000256" key="1">
    <source>
        <dbReference type="SAM" id="Phobius"/>
    </source>
</evidence>
<organism evidence="3 4">
    <name type="scientific">Oceanidesulfovibrio indonesiensis</name>
    <dbReference type="NCBI Taxonomy" id="54767"/>
    <lineage>
        <taxon>Bacteria</taxon>
        <taxon>Pseudomonadati</taxon>
        <taxon>Thermodesulfobacteriota</taxon>
        <taxon>Desulfovibrionia</taxon>
        <taxon>Desulfovibrionales</taxon>
        <taxon>Desulfovibrionaceae</taxon>
        <taxon>Oceanidesulfovibrio</taxon>
    </lineage>
</organism>
<keyword evidence="1" id="KW-0472">Membrane</keyword>
<dbReference type="OrthoDB" id="9814956at2"/>
<keyword evidence="1" id="KW-0812">Transmembrane</keyword>
<sequence>MAKISEYPPPLGDRRITALDIARLFGMVLVYYGHAIEQVMYLGNETAAMQYKFIYSFHMPFFFLVAGYVAKPEKLELKAPAFFKRLAASRLVPYFFFSLVFLGLSLVIPGTFVLSDLTSLQGYMAGIARTLLGIPVYNIPMWFLASLVSVEVLHYLVGRHLRTDASIIVAALGFYIFGYYLNLDFQFIQFDKIFQWNYWFIHQAPVGYAFYLVGVLLRRGGAFYENTRPKESGKRSWRILAGAVACLAVVWLTYNLNSGPFRYFDAVVFMLSGHGNVFWFPFTALAGSMMLLLFARASGENRILAFLGRNVLILFILNGVFYHFINMHFAAWVTENLPANPLVLTLSTAVFTVGCLAACLPLVWLLNKFIPQMVGRPQLSGPLLPRLI</sequence>
<feature type="transmembrane region" description="Helical" evidence="1">
    <location>
        <begin position="196"/>
        <end position="217"/>
    </location>
</feature>
<accession>A0A7M3MHV7</accession>
<feature type="transmembrane region" description="Helical" evidence="1">
    <location>
        <begin position="164"/>
        <end position="181"/>
    </location>
</feature>
<proteinExistence type="predicted"/>
<dbReference type="PANTHER" id="PTHR37312">
    <property type="entry name" value="MEMBRANE-BOUND ACYLTRANSFERASE YKRP-RELATED"/>
    <property type="match status" value="1"/>
</dbReference>
<gene>
    <name evidence="3" type="ORF">DPQ33_02650</name>
</gene>
<dbReference type="PANTHER" id="PTHR37312:SF1">
    <property type="entry name" value="MEMBRANE-BOUND ACYLTRANSFERASE YKRP-RELATED"/>
    <property type="match status" value="1"/>
</dbReference>
<dbReference type="Pfam" id="PF01757">
    <property type="entry name" value="Acyl_transf_3"/>
    <property type="match status" value="1"/>
</dbReference>
<dbReference type="InterPro" id="IPR002656">
    <property type="entry name" value="Acyl_transf_3_dom"/>
</dbReference>
<feature type="transmembrane region" description="Helical" evidence="1">
    <location>
        <begin position="237"/>
        <end position="257"/>
    </location>
</feature>
<feature type="transmembrane region" description="Helical" evidence="1">
    <location>
        <begin position="21"/>
        <end position="41"/>
    </location>
</feature>
<dbReference type="RefSeq" id="WP_144301635.1">
    <property type="nucleotide sequence ID" value="NZ_QMIE01000002.1"/>
</dbReference>
<feature type="transmembrane region" description="Helical" evidence="1">
    <location>
        <begin position="91"/>
        <end position="114"/>
    </location>
</feature>
<feature type="domain" description="Acyltransferase 3" evidence="2">
    <location>
        <begin position="17"/>
        <end position="357"/>
    </location>
</feature>